<keyword evidence="9" id="KW-1185">Reference proteome</keyword>
<evidence type="ECO:0000256" key="2">
    <source>
        <dbReference type="ARBA" id="ARBA00022741"/>
    </source>
</evidence>
<dbReference type="Proteomes" id="UP001295794">
    <property type="component" value="Unassembled WGS sequence"/>
</dbReference>
<dbReference type="GO" id="GO:0005657">
    <property type="term" value="C:replication fork"/>
    <property type="evidence" value="ECO:0007669"/>
    <property type="project" value="TreeGrafter"/>
</dbReference>
<evidence type="ECO:0000256" key="3">
    <source>
        <dbReference type="ARBA" id="ARBA00022763"/>
    </source>
</evidence>
<dbReference type="PANTHER" id="PTHR46487">
    <property type="entry name" value="DNA REPAIR PROTEIN XRCC3"/>
    <property type="match status" value="1"/>
</dbReference>
<dbReference type="Gene3D" id="3.40.50.300">
    <property type="entry name" value="P-loop containing nucleotide triphosphate hydrolases"/>
    <property type="match status" value="1"/>
</dbReference>
<dbReference type="GO" id="GO:0071140">
    <property type="term" value="P:resolution of mitotic recombination intermediates"/>
    <property type="evidence" value="ECO:0007669"/>
    <property type="project" value="TreeGrafter"/>
</dbReference>
<dbReference type="SUPFAM" id="SSF52540">
    <property type="entry name" value="P-loop containing nucleoside triphosphate hydrolases"/>
    <property type="match status" value="1"/>
</dbReference>
<evidence type="ECO:0000256" key="5">
    <source>
        <dbReference type="ARBA" id="ARBA00023204"/>
    </source>
</evidence>
<dbReference type="GO" id="GO:0045003">
    <property type="term" value="P:double-strand break repair via synthesis-dependent strand annealing"/>
    <property type="evidence" value="ECO:0007669"/>
    <property type="project" value="TreeGrafter"/>
</dbReference>
<evidence type="ECO:0000259" key="7">
    <source>
        <dbReference type="PROSITE" id="PS50162"/>
    </source>
</evidence>
<dbReference type="PANTHER" id="PTHR46487:SF1">
    <property type="entry name" value="DNA REPAIR PROTEIN XRCC3"/>
    <property type="match status" value="1"/>
</dbReference>
<dbReference type="InterPro" id="IPR027417">
    <property type="entry name" value="P-loop_NTPase"/>
</dbReference>
<keyword evidence="4" id="KW-0067">ATP-binding</keyword>
<sequence length="455" mass="49255">MEPLDSVALANAPYLTFYQKTALKKGNVLTVSNLILLSVPDLGRRCRISPLEAKAILEVVCLNSAPRAVSLEESSNVEQMISTGDSQIDTALGGGIRTGMVWEVFGESAAGKTQLALQLSLLVQTPPSTGGVTGSACYISLSAQSRLQTSRLKQMLDARPDLSLEVCGLDDIHTIKSPTIPFLIQILSKILPDLIAQRAASPGCKPVKLVVLDALAELFHTSDKTSTTTLVERAQSVVEISSLLHSLASEHNVAVLVLNEVTDVFSHEDAELEFFGAELGYRQQARWFGTSASILGQNRKEAQLGLVWANQVNARIMLSRTGRRRYLHTVQSAKFSKSADGRPLAQPTETVEDSAVLIRRLSVIFSSVGPPCSLDFIVAEAGICALHDDEDLDQAQQTTGPISDVTVAGLSHFKIDPLDIASSAEDMLQTEDADDLYWDNFPEPDSDLIQQETLE</sequence>
<comment type="caution">
    <text evidence="8">The sequence shown here is derived from an EMBL/GenBank/DDBJ whole genome shotgun (WGS) entry which is preliminary data.</text>
</comment>
<dbReference type="GO" id="GO:0140664">
    <property type="term" value="F:ATP-dependent DNA damage sensor activity"/>
    <property type="evidence" value="ECO:0007669"/>
    <property type="project" value="InterPro"/>
</dbReference>
<dbReference type="PROSITE" id="PS50162">
    <property type="entry name" value="RECA_2"/>
    <property type="match status" value="1"/>
</dbReference>
<name>A0AAD2HR60_9AGAR</name>
<evidence type="ECO:0000256" key="1">
    <source>
        <dbReference type="ARBA" id="ARBA00004123"/>
    </source>
</evidence>
<feature type="domain" description="RecA family profile 1" evidence="7">
    <location>
        <begin position="77"/>
        <end position="261"/>
    </location>
</feature>
<dbReference type="CDD" id="cd19491">
    <property type="entry name" value="XRCC3"/>
    <property type="match status" value="1"/>
</dbReference>
<keyword evidence="2" id="KW-0547">Nucleotide-binding</keyword>
<keyword evidence="3" id="KW-0227">DNA damage</keyword>
<accession>A0AAD2HR60</accession>
<dbReference type="GO" id="GO:0000722">
    <property type="term" value="P:telomere maintenance via recombination"/>
    <property type="evidence" value="ECO:0007669"/>
    <property type="project" value="TreeGrafter"/>
</dbReference>
<evidence type="ECO:0000256" key="6">
    <source>
        <dbReference type="ARBA" id="ARBA00023242"/>
    </source>
</evidence>
<dbReference type="GO" id="GO:0000400">
    <property type="term" value="F:four-way junction DNA binding"/>
    <property type="evidence" value="ECO:0007669"/>
    <property type="project" value="TreeGrafter"/>
</dbReference>
<evidence type="ECO:0000313" key="9">
    <source>
        <dbReference type="Proteomes" id="UP001295794"/>
    </source>
</evidence>
<comment type="subcellular location">
    <subcellularLocation>
        <location evidence="1">Nucleus</location>
    </subcellularLocation>
</comment>
<dbReference type="GO" id="GO:0005524">
    <property type="term" value="F:ATP binding"/>
    <property type="evidence" value="ECO:0007669"/>
    <property type="project" value="UniProtKB-KW"/>
</dbReference>
<dbReference type="InterPro" id="IPR013632">
    <property type="entry name" value="Rad51_C"/>
</dbReference>
<dbReference type="GO" id="GO:0033065">
    <property type="term" value="C:Rad51C-XRCC3 complex"/>
    <property type="evidence" value="ECO:0007669"/>
    <property type="project" value="TreeGrafter"/>
</dbReference>
<dbReference type="Pfam" id="PF08423">
    <property type="entry name" value="Rad51"/>
    <property type="match status" value="1"/>
</dbReference>
<protein>
    <recommendedName>
        <fullName evidence="7">RecA family profile 1 domain-containing protein</fullName>
    </recommendedName>
</protein>
<organism evidence="8 9">
    <name type="scientific">Mycena citricolor</name>
    <dbReference type="NCBI Taxonomy" id="2018698"/>
    <lineage>
        <taxon>Eukaryota</taxon>
        <taxon>Fungi</taxon>
        <taxon>Dikarya</taxon>
        <taxon>Basidiomycota</taxon>
        <taxon>Agaricomycotina</taxon>
        <taxon>Agaricomycetes</taxon>
        <taxon>Agaricomycetidae</taxon>
        <taxon>Agaricales</taxon>
        <taxon>Marasmiineae</taxon>
        <taxon>Mycenaceae</taxon>
        <taxon>Mycena</taxon>
    </lineage>
</organism>
<keyword evidence="6" id="KW-0539">Nucleus</keyword>
<evidence type="ECO:0000256" key="4">
    <source>
        <dbReference type="ARBA" id="ARBA00022840"/>
    </source>
</evidence>
<dbReference type="GO" id="GO:0061982">
    <property type="term" value="P:meiosis I cell cycle process"/>
    <property type="evidence" value="ECO:0007669"/>
    <property type="project" value="UniProtKB-ARBA"/>
</dbReference>
<dbReference type="InterPro" id="IPR020588">
    <property type="entry name" value="RecA_ATP-bd"/>
</dbReference>
<dbReference type="GO" id="GO:0090656">
    <property type="term" value="P:t-circle formation"/>
    <property type="evidence" value="ECO:0007669"/>
    <property type="project" value="TreeGrafter"/>
</dbReference>
<dbReference type="AlphaFoldDB" id="A0AAD2HR60"/>
<gene>
    <name evidence="8" type="ORF">MYCIT1_LOCUS29605</name>
</gene>
<proteinExistence type="predicted"/>
<evidence type="ECO:0000313" key="8">
    <source>
        <dbReference type="EMBL" id="CAK5279544.1"/>
    </source>
</evidence>
<dbReference type="InterPro" id="IPR047348">
    <property type="entry name" value="XRCC3-like_C"/>
</dbReference>
<reference evidence="8" key="1">
    <citation type="submission" date="2023-11" db="EMBL/GenBank/DDBJ databases">
        <authorList>
            <person name="De Vega J J."/>
            <person name="De Vega J J."/>
        </authorList>
    </citation>
    <scope>NUCLEOTIDE SEQUENCE</scope>
</reference>
<keyword evidence="5" id="KW-0234">DNA repair</keyword>
<dbReference type="EMBL" id="CAVNYO010000436">
    <property type="protein sequence ID" value="CAK5279544.1"/>
    <property type="molecule type" value="Genomic_DNA"/>
</dbReference>